<feature type="transmembrane region" description="Helical" evidence="1">
    <location>
        <begin position="6"/>
        <end position="22"/>
    </location>
</feature>
<dbReference type="RefSeq" id="WP_185608215.1">
    <property type="nucleotide sequence ID" value="NZ_JAARZO010000007.1"/>
</dbReference>
<gene>
    <name evidence="3" type="ORF">HCB47_14385</name>
</gene>
<dbReference type="SUPFAM" id="SSF55874">
    <property type="entry name" value="ATPase domain of HSP90 chaperone/DNA topoisomerase II/histidine kinase"/>
    <property type="match status" value="1"/>
</dbReference>
<sequence>MNIHLLICILILFDFIAAPVIFKKELHFTTKDLLLYSIISCIIALLTTFLLDIPTEFVFLIIATFFGVYLFIKVRILLISTIIFLFFTTIIGFVWVGFSDTPVILFNYDPFLTPKGLFPIMSAAIECLILVIVLYSIKRISSKYALFDLIFSTNRKLPFITAYIIISYYITYLAHFFAFSNRYQLLLINIILLTYLSSVCLFVYHILLENYQKKQLLLLNKRLQAEQTYIDNASSFKHDFKGLLLSLTTYIEQRKTTEALELLTSITDYSNELLNDASFGTISHIQPIPIQSVLVEKIKKMNALKINFSLDISKDTYISSISSLDFIRCLDIIINNAIEASQSADNPQMNITIYKSDSAITLTVKNNYASSATINLAQINKRKFTSKTNHQGLGLYNLGKITHKYTNVSHSISIQNNLFVLTLVINFV</sequence>
<evidence type="ECO:0000259" key="2">
    <source>
        <dbReference type="Pfam" id="PF14501"/>
    </source>
</evidence>
<keyword evidence="1" id="KW-1133">Transmembrane helix</keyword>
<comment type="caution">
    <text evidence="3">The sequence shown here is derived from an EMBL/GenBank/DDBJ whole genome shotgun (WGS) entry which is preliminary data.</text>
</comment>
<reference evidence="3 4" key="1">
    <citation type="submission" date="2020-03" db="EMBL/GenBank/DDBJ databases">
        <title>Soil Listeria distribution.</title>
        <authorList>
            <person name="Liao J."/>
            <person name="Wiedmann M."/>
        </authorList>
    </citation>
    <scope>NUCLEOTIDE SEQUENCE [LARGE SCALE GENOMIC DNA]</scope>
    <source>
        <strain evidence="3 4">FSL L7-0072</strain>
    </source>
</reference>
<evidence type="ECO:0000313" key="3">
    <source>
        <dbReference type="EMBL" id="MBC2288803.1"/>
    </source>
</evidence>
<dbReference type="InterPro" id="IPR032834">
    <property type="entry name" value="NatK-like_C"/>
</dbReference>
<keyword evidence="1" id="KW-0812">Transmembrane</keyword>
<dbReference type="Pfam" id="PF14501">
    <property type="entry name" value="HATPase_c_5"/>
    <property type="match status" value="1"/>
</dbReference>
<feature type="transmembrane region" description="Helical" evidence="1">
    <location>
        <begin position="157"/>
        <end position="179"/>
    </location>
</feature>
<feature type="transmembrane region" description="Helical" evidence="1">
    <location>
        <begin position="34"/>
        <end position="51"/>
    </location>
</feature>
<dbReference type="InterPro" id="IPR036890">
    <property type="entry name" value="HATPase_C_sf"/>
</dbReference>
<dbReference type="PANTHER" id="PTHR40448">
    <property type="entry name" value="TWO-COMPONENT SENSOR HISTIDINE KINASE"/>
    <property type="match status" value="1"/>
</dbReference>
<accession>A0A7X0ZKD6</accession>
<feature type="transmembrane region" description="Helical" evidence="1">
    <location>
        <begin position="185"/>
        <end position="207"/>
    </location>
</feature>
<dbReference type="GO" id="GO:0042802">
    <property type="term" value="F:identical protein binding"/>
    <property type="evidence" value="ECO:0007669"/>
    <property type="project" value="TreeGrafter"/>
</dbReference>
<name>A0A7X0ZKD6_9LIST</name>
<organism evidence="3 4">
    <name type="scientific">Listeria farberi</name>
    <dbReference type="NCBI Taxonomy" id="2713500"/>
    <lineage>
        <taxon>Bacteria</taxon>
        <taxon>Bacillati</taxon>
        <taxon>Bacillota</taxon>
        <taxon>Bacilli</taxon>
        <taxon>Bacillales</taxon>
        <taxon>Listeriaceae</taxon>
        <taxon>Listeria</taxon>
    </lineage>
</organism>
<feature type="transmembrane region" description="Helical" evidence="1">
    <location>
        <begin position="57"/>
        <end position="72"/>
    </location>
</feature>
<dbReference type="AlphaFoldDB" id="A0A7X0ZKD6"/>
<evidence type="ECO:0000256" key="1">
    <source>
        <dbReference type="SAM" id="Phobius"/>
    </source>
</evidence>
<dbReference type="PANTHER" id="PTHR40448:SF1">
    <property type="entry name" value="TWO-COMPONENT SENSOR HISTIDINE KINASE"/>
    <property type="match status" value="1"/>
</dbReference>
<dbReference type="Gene3D" id="3.30.565.10">
    <property type="entry name" value="Histidine kinase-like ATPase, C-terminal domain"/>
    <property type="match status" value="1"/>
</dbReference>
<proteinExistence type="predicted"/>
<keyword evidence="1" id="KW-0472">Membrane</keyword>
<feature type="transmembrane region" description="Helical" evidence="1">
    <location>
        <begin position="77"/>
        <end position="98"/>
    </location>
</feature>
<protein>
    <submittedName>
        <fullName evidence="3">GHKL domain-containing protein</fullName>
    </submittedName>
</protein>
<dbReference type="EMBL" id="JAARZO010000007">
    <property type="protein sequence ID" value="MBC2288803.1"/>
    <property type="molecule type" value="Genomic_DNA"/>
</dbReference>
<evidence type="ECO:0000313" key="4">
    <source>
        <dbReference type="Proteomes" id="UP000558070"/>
    </source>
</evidence>
<feature type="transmembrane region" description="Helical" evidence="1">
    <location>
        <begin position="118"/>
        <end position="137"/>
    </location>
</feature>
<dbReference type="Proteomes" id="UP000558070">
    <property type="component" value="Unassembled WGS sequence"/>
</dbReference>
<feature type="domain" description="Sensor histidine kinase NatK-like C-terminal" evidence="2">
    <location>
        <begin position="323"/>
        <end position="425"/>
    </location>
</feature>